<evidence type="ECO:0000259" key="1">
    <source>
        <dbReference type="Pfam" id="PF13628"/>
    </source>
</evidence>
<dbReference type="Pfam" id="PF13628">
    <property type="entry name" value="DUF4142"/>
    <property type="match status" value="1"/>
</dbReference>
<reference evidence="2" key="1">
    <citation type="submission" date="2024-06" db="EMBL/GenBank/DDBJ databases">
        <title>Sequencing and assembly of the genome of Dyadobacter sp. strain 676, a symbiont of Cyamopsis tetragonoloba.</title>
        <authorList>
            <person name="Guro P."/>
            <person name="Sazanova A."/>
            <person name="Kuznetsova I."/>
            <person name="Belimov A."/>
            <person name="Safronova V."/>
        </authorList>
    </citation>
    <scope>NUCLEOTIDE SEQUENCE</scope>
    <source>
        <strain evidence="2">676</strain>
    </source>
</reference>
<protein>
    <submittedName>
        <fullName evidence="2">DUF4142 domain-containing protein</fullName>
    </submittedName>
</protein>
<dbReference type="RefSeq" id="WP_353718912.1">
    <property type="nucleotide sequence ID" value="NZ_CP159289.1"/>
</dbReference>
<dbReference type="EMBL" id="CP159289">
    <property type="protein sequence ID" value="XCH23588.1"/>
    <property type="molecule type" value="Genomic_DNA"/>
</dbReference>
<organism evidence="2">
    <name type="scientific">Dyadobacter sp. 676</name>
    <dbReference type="NCBI Taxonomy" id="3088362"/>
    <lineage>
        <taxon>Bacteria</taxon>
        <taxon>Pseudomonadati</taxon>
        <taxon>Bacteroidota</taxon>
        <taxon>Cytophagia</taxon>
        <taxon>Cytophagales</taxon>
        <taxon>Spirosomataceae</taxon>
        <taxon>Dyadobacter</taxon>
    </lineage>
</organism>
<dbReference type="InterPro" id="IPR012347">
    <property type="entry name" value="Ferritin-like"/>
</dbReference>
<dbReference type="PANTHER" id="PTHR38593">
    <property type="entry name" value="BLR2558 PROTEIN"/>
    <property type="match status" value="1"/>
</dbReference>
<dbReference type="PANTHER" id="PTHR38593:SF1">
    <property type="entry name" value="BLR2558 PROTEIN"/>
    <property type="match status" value="1"/>
</dbReference>
<dbReference type="PROSITE" id="PS51257">
    <property type="entry name" value="PROKAR_LIPOPROTEIN"/>
    <property type="match status" value="1"/>
</dbReference>
<dbReference type="AlphaFoldDB" id="A0AAU8FGD6"/>
<feature type="domain" description="DUF4142" evidence="1">
    <location>
        <begin position="31"/>
        <end position="161"/>
    </location>
</feature>
<evidence type="ECO:0000313" key="2">
    <source>
        <dbReference type="EMBL" id="XCH23588.1"/>
    </source>
</evidence>
<gene>
    <name evidence="2" type="ORF">ABV298_25290</name>
</gene>
<dbReference type="InterPro" id="IPR025419">
    <property type="entry name" value="DUF4142"/>
</dbReference>
<name>A0AAU8FGD6_9BACT</name>
<proteinExistence type="predicted"/>
<dbReference type="Gene3D" id="1.20.1260.10">
    <property type="match status" value="1"/>
</dbReference>
<accession>A0AAU8FGD6</accession>
<sequence length="168" mass="18549">MKIATYTLITIICLSSLSCTLNEPPVPPEIDKQFVRSASDLNLLCMRAGETALNRSTAPDLRRYAGESVAFANAMNRELIALGWQKRIPVKELSDAGTGKIDSLRAEPGESFDAAFMEMVVTAHYDLVAVYEMEVASGQDMSIRAWARTKLPIIRENLEKAILVKDSI</sequence>